<evidence type="ECO:0000313" key="2">
    <source>
        <dbReference type="Proteomes" id="UP000317593"/>
    </source>
</evidence>
<keyword evidence="2" id="KW-1185">Reference proteome</keyword>
<dbReference type="Proteomes" id="UP000317593">
    <property type="component" value="Unassembled WGS sequence"/>
</dbReference>
<proteinExistence type="predicted"/>
<dbReference type="EMBL" id="FXTH01000002">
    <property type="protein sequence ID" value="SMO41598.1"/>
    <property type="molecule type" value="Genomic_DNA"/>
</dbReference>
<dbReference type="AlphaFoldDB" id="A0A521B3D3"/>
<gene>
    <name evidence="1" type="ORF">SAMN06265218_102160</name>
</gene>
<dbReference type="OrthoDB" id="2081174at2"/>
<reference evidence="1 2" key="1">
    <citation type="submission" date="2017-05" db="EMBL/GenBank/DDBJ databases">
        <authorList>
            <person name="Varghese N."/>
            <person name="Submissions S."/>
        </authorList>
    </citation>
    <scope>NUCLEOTIDE SEQUENCE [LARGE SCALE GENOMIC DNA]</scope>
    <source>
        <strain evidence="1 2">DSM 21194</strain>
    </source>
</reference>
<accession>A0A521B3D3</accession>
<organism evidence="1 2">
    <name type="scientific">Fodinibius sediminis</name>
    <dbReference type="NCBI Taxonomy" id="1214077"/>
    <lineage>
        <taxon>Bacteria</taxon>
        <taxon>Pseudomonadati</taxon>
        <taxon>Balneolota</taxon>
        <taxon>Balneolia</taxon>
        <taxon>Balneolales</taxon>
        <taxon>Balneolaceae</taxon>
        <taxon>Fodinibius</taxon>
    </lineage>
</organism>
<protein>
    <recommendedName>
        <fullName evidence="3">Polysaccharide (De)acetylase</fullName>
    </recommendedName>
</protein>
<evidence type="ECO:0008006" key="3">
    <source>
        <dbReference type="Google" id="ProtNLM"/>
    </source>
</evidence>
<name>A0A521B3D3_9BACT</name>
<sequence length="375" mass="43973">MISKVKQNIMCHVSNWPGWRTDRTIVVIESDDWGSIRMPSRETLNELILKGYPLEKCTYSSNDALETNKDLEYLLDILNSVRDAKGHPAIFTVNNIVANPDFKKIKEANFRKYFYEPFVASLERFPNRDKVMSLYRKGIDEKLLKPQFHGREHVHADHWINTLRNGSQKLLEIFDHDMFTYYKGENSSCKSEFLDALAAYDENQLTSLETKIKEGLDLFEEIWGYRSKTIIAPCYIWNRKTEEFFHRYGINLIQSGRVQKEPTGNEEKYNLIRRYTGQKNKYGQVYTIRNVIFEPTSDPSIDWVDKALHEISTAFLWKKPAIISAHRVNFSGSINPNNREKSLDCLYELLNKILKKWPEVEFMSSDQLAKLIMDN</sequence>
<dbReference type="RefSeq" id="WP_142713044.1">
    <property type="nucleotide sequence ID" value="NZ_FXTH01000002.1"/>
</dbReference>
<evidence type="ECO:0000313" key="1">
    <source>
        <dbReference type="EMBL" id="SMO41598.1"/>
    </source>
</evidence>